<dbReference type="InterPro" id="IPR036249">
    <property type="entry name" value="Thioredoxin-like_sf"/>
</dbReference>
<organism evidence="9 10">
    <name type="scientific">Rhododendron griersonianum</name>
    <dbReference type="NCBI Taxonomy" id="479676"/>
    <lineage>
        <taxon>Eukaryota</taxon>
        <taxon>Viridiplantae</taxon>
        <taxon>Streptophyta</taxon>
        <taxon>Embryophyta</taxon>
        <taxon>Tracheophyta</taxon>
        <taxon>Spermatophyta</taxon>
        <taxon>Magnoliopsida</taxon>
        <taxon>eudicotyledons</taxon>
        <taxon>Gunneridae</taxon>
        <taxon>Pentapetalae</taxon>
        <taxon>asterids</taxon>
        <taxon>Ericales</taxon>
        <taxon>Ericaceae</taxon>
        <taxon>Ericoideae</taxon>
        <taxon>Rhodoreae</taxon>
        <taxon>Rhododendron</taxon>
    </lineage>
</organism>
<dbReference type="InterPro" id="IPR013766">
    <property type="entry name" value="Thioredoxin_domain"/>
</dbReference>
<gene>
    <name evidence="9" type="ORF">RHGRI_006911</name>
</gene>
<dbReference type="AlphaFoldDB" id="A0AAV6KV08"/>
<keyword evidence="3" id="KW-0804">Transcription</keyword>
<dbReference type="GO" id="GO:0042744">
    <property type="term" value="P:hydrogen peroxide catabolic process"/>
    <property type="evidence" value="ECO:0007669"/>
    <property type="project" value="TreeGrafter"/>
</dbReference>
<evidence type="ECO:0000256" key="6">
    <source>
        <dbReference type="ARBA" id="ARBA00045169"/>
    </source>
</evidence>
<evidence type="ECO:0000259" key="8">
    <source>
        <dbReference type="PROSITE" id="PS51352"/>
    </source>
</evidence>
<proteinExistence type="inferred from homology"/>
<dbReference type="PROSITE" id="PS51352">
    <property type="entry name" value="THIOREDOXIN_2"/>
    <property type="match status" value="1"/>
</dbReference>
<dbReference type="Pfam" id="PF00578">
    <property type="entry name" value="AhpC-TSA"/>
    <property type="match status" value="1"/>
</dbReference>
<name>A0AAV6KV08_9ERIC</name>
<feature type="region of interest" description="Disordered" evidence="7">
    <location>
        <begin position="277"/>
        <end position="303"/>
    </location>
</feature>
<keyword evidence="10" id="KW-1185">Reference proteome</keyword>
<evidence type="ECO:0000256" key="4">
    <source>
        <dbReference type="ARBA" id="ARBA00022946"/>
    </source>
</evidence>
<dbReference type="InterPro" id="IPR003690">
    <property type="entry name" value="MTERF"/>
</dbReference>
<dbReference type="GO" id="GO:0003676">
    <property type="term" value="F:nucleic acid binding"/>
    <property type="evidence" value="ECO:0007669"/>
    <property type="project" value="InterPro"/>
</dbReference>
<keyword evidence="3" id="KW-0805">Transcription regulation</keyword>
<protein>
    <recommendedName>
        <fullName evidence="8">Thioredoxin domain-containing protein</fullName>
    </recommendedName>
</protein>
<evidence type="ECO:0000256" key="7">
    <source>
        <dbReference type="SAM" id="MobiDB-lite"/>
    </source>
</evidence>
<feature type="compositionally biased region" description="Pro residues" evidence="7">
    <location>
        <begin position="287"/>
        <end position="303"/>
    </location>
</feature>
<dbReference type="GO" id="GO:0006979">
    <property type="term" value="P:response to oxidative stress"/>
    <property type="evidence" value="ECO:0007669"/>
    <property type="project" value="TreeGrafter"/>
</dbReference>
<dbReference type="InterPro" id="IPR050217">
    <property type="entry name" value="Peroxiredoxin"/>
</dbReference>
<dbReference type="GO" id="GO:0045454">
    <property type="term" value="P:cell redox homeostasis"/>
    <property type="evidence" value="ECO:0007669"/>
    <property type="project" value="TreeGrafter"/>
</dbReference>
<dbReference type="PANTHER" id="PTHR10681:SF128">
    <property type="entry name" value="THIOREDOXIN-DEPENDENT PEROXIDE REDUCTASE, MITOCHONDRIAL"/>
    <property type="match status" value="1"/>
</dbReference>
<dbReference type="SMART" id="SM00733">
    <property type="entry name" value="Mterf"/>
    <property type="match status" value="6"/>
</dbReference>
<dbReference type="InterPro" id="IPR038538">
    <property type="entry name" value="MTERF_sf"/>
</dbReference>
<evidence type="ECO:0000256" key="5">
    <source>
        <dbReference type="ARBA" id="ARBA00023002"/>
    </source>
</evidence>
<dbReference type="Proteomes" id="UP000823749">
    <property type="component" value="Chromosome 3"/>
</dbReference>
<reference evidence="9" key="1">
    <citation type="submission" date="2020-08" db="EMBL/GenBank/DDBJ databases">
        <title>Plant Genome Project.</title>
        <authorList>
            <person name="Zhang R.-G."/>
        </authorList>
    </citation>
    <scope>NUCLEOTIDE SEQUENCE</scope>
    <source>
        <strain evidence="9">WSP0</strain>
        <tissue evidence="9">Leaf</tissue>
    </source>
</reference>
<feature type="region of interest" description="Disordered" evidence="7">
    <location>
        <begin position="47"/>
        <end position="66"/>
    </location>
</feature>
<dbReference type="GO" id="GO:0006353">
    <property type="term" value="P:DNA-templated transcription termination"/>
    <property type="evidence" value="ECO:0007669"/>
    <property type="project" value="UniProtKB-KW"/>
</dbReference>
<dbReference type="SUPFAM" id="SSF52833">
    <property type="entry name" value="Thioredoxin-like"/>
    <property type="match status" value="1"/>
</dbReference>
<keyword evidence="5" id="KW-0560">Oxidoreductase</keyword>
<comment type="similarity">
    <text evidence="1">Belongs to the mTERF family.</text>
</comment>
<evidence type="ECO:0000256" key="1">
    <source>
        <dbReference type="ARBA" id="ARBA00007692"/>
    </source>
</evidence>
<keyword evidence="4" id="KW-0809">Transit peptide</keyword>
<dbReference type="InterPro" id="IPR000866">
    <property type="entry name" value="AhpC/TSA"/>
</dbReference>
<comment type="function">
    <text evidence="6">Thiol-specific peroxidase that catalyzes the reduction of hydrogen peroxide and organic hydroperoxides to water and alcohols, respectively. Plays a role in cell protection against oxidative stress by detoxifying peroxides. May be an antioxidant enzyme particularly in the developing shoot and photosynthesizing leaf.</text>
</comment>
<dbReference type="EMBL" id="JACTNZ010000003">
    <property type="protein sequence ID" value="KAG5556463.1"/>
    <property type="molecule type" value="Genomic_DNA"/>
</dbReference>
<dbReference type="PANTHER" id="PTHR10681">
    <property type="entry name" value="THIOREDOXIN PEROXIDASE"/>
    <property type="match status" value="1"/>
</dbReference>
<dbReference type="GO" id="GO:0008379">
    <property type="term" value="F:thioredoxin peroxidase activity"/>
    <property type="evidence" value="ECO:0007669"/>
    <property type="project" value="TreeGrafter"/>
</dbReference>
<dbReference type="GO" id="GO:0033554">
    <property type="term" value="P:cellular response to stress"/>
    <property type="evidence" value="ECO:0007669"/>
    <property type="project" value="TreeGrafter"/>
</dbReference>
<feature type="domain" description="Thioredoxin" evidence="8">
    <location>
        <begin position="72"/>
        <end position="215"/>
    </location>
</feature>
<evidence type="ECO:0000313" key="9">
    <source>
        <dbReference type="EMBL" id="KAG5556463.1"/>
    </source>
</evidence>
<feature type="compositionally biased region" description="Low complexity" evidence="7">
    <location>
        <begin position="54"/>
        <end position="66"/>
    </location>
</feature>
<keyword evidence="3" id="KW-0806">Transcription termination</keyword>
<dbReference type="Gene3D" id="1.25.70.10">
    <property type="entry name" value="Transcription termination factor 3, mitochondrial"/>
    <property type="match status" value="1"/>
</dbReference>
<comment type="similarity">
    <text evidence="2">Belongs to the peroxiredoxin family. AhpC/Prx1 subfamily.</text>
</comment>
<evidence type="ECO:0000256" key="2">
    <source>
        <dbReference type="ARBA" id="ARBA00009796"/>
    </source>
</evidence>
<accession>A0AAV6KV08</accession>
<evidence type="ECO:0000256" key="3">
    <source>
        <dbReference type="ARBA" id="ARBA00022472"/>
    </source>
</evidence>
<dbReference type="Pfam" id="PF02536">
    <property type="entry name" value="mTERF"/>
    <property type="match status" value="1"/>
</dbReference>
<comment type="caution">
    <text evidence="9">The sequence shown here is derived from an EMBL/GenBank/DDBJ whole genome shotgun (WGS) entry which is preliminary data.</text>
</comment>
<evidence type="ECO:0000313" key="10">
    <source>
        <dbReference type="Proteomes" id="UP000823749"/>
    </source>
</evidence>
<dbReference type="Gene3D" id="3.40.30.10">
    <property type="entry name" value="Glutaredoxin"/>
    <property type="match status" value="1"/>
</dbReference>
<sequence>MACIASSTAILSCLSYSYPNSSSSISPKSSLSNLPFSSQSLSPSSYNGLRKSFHSQPISSPSSSHARSGELPLVGNLAPDFEAEAVFYQEFIKVKLSDYIGKKYVILFFYPLDFTFVCPTEITAFDNRSAEFEKLNTELLGVFIDSVWHSLFLCLVKKRGQINNASSPTLHGSKQIESLGGLGDLKYPLISDVTKSISKSHGALIPDLALQYVQDNSGGKLFSPSKHVETPTTMQYTLHLSLAITTPTTNSLPRPNKFPSNTPNFPSLSCRRNLHSPSLSSTKTFISPPPKPPKPPEIPLSPPPNPLSSFQEEILYLDSIGIDFFSLLSTHPPIISASATDLKSVVEFLRSTAGLTTADVCRVVGMCPEVLTSKISALVAVFTFLLREAGVEGSDLRRVIHRRPRLLACSVETRLRPTLYFLQSIGITSIKQYTSLLSCSVEQKFVPRIEYFRKIGFSQRDTMAIFRRFPPLFCYSIKDNFDPKFDYFVMQMRRELKELKEFPQYFSYSLENRIKPRHRRCVEKGVSLALPVMFKTSKERFEGRLEMFCNSSIPVRTSPLWCASYDENVL</sequence>